<reference evidence="1 2" key="1">
    <citation type="journal article" date="2004" name="Virology">
        <title>Morphology and genome organisation of the virus PSV of the hyperthermophilic archaeal genera Pyrobaculum and Thermoproteus: A novel virus family, the Globuloviridae.</title>
        <authorList>
            <person name="Haering M."/>
            <person name="Peng X."/>
            <person name="Bruegger K."/>
            <person name="Rachel R."/>
            <person name="Stetter K.O."/>
            <person name="Garrett R.A."/>
            <person name="Prangishvili D."/>
        </authorList>
    </citation>
    <scope>NUCLEOTIDE SEQUENCE [LARGE SCALE GENOMIC DNA]</scope>
    <source>
        <strain evidence="2">Isolate United States/Yellowstone</strain>
    </source>
</reference>
<organismHost>
    <name type="scientific">Thermoproteus tenax</name>
    <dbReference type="NCBI Taxonomy" id="2271"/>
</organismHost>
<dbReference type="KEGG" id="vg:4432050"/>
<dbReference type="GeneID" id="4432050"/>
<sequence>MLNETPLAQVYRSCMEAVNDAEYCAKVIDVVIDSAKRVYSYVPEGRTKPKIYVLLAPDVDYVAGVLVDKDKKSVIILLRAPRHAVSLLYERNKDGWFTLKSATVSNNELAALMNGPFKLSDNSEGDGL</sequence>
<protein>
    <submittedName>
        <fullName evidence="1">Uncharacterized protein</fullName>
    </submittedName>
</protein>
<organism evidence="1 2">
    <name type="scientific">Pyrobaculum spherical virus (isolate United States/Yellowstone)</name>
    <name type="common">PSV</name>
    <dbReference type="NCBI Taxonomy" id="654907"/>
    <lineage>
        <taxon>Viruses</taxon>
        <taxon>Viruses incertae sedis</taxon>
        <taxon>Globuloviridae</taxon>
        <taxon>Alphaglobulovirus</taxon>
        <taxon>Alphaglobulovirus obsidianense</taxon>
    </lineage>
</organism>
<proteinExistence type="predicted"/>
<name>Q6ZYG6_PSVY</name>
<evidence type="ECO:0000313" key="2">
    <source>
        <dbReference type="Proteomes" id="UP000008777"/>
    </source>
</evidence>
<keyword evidence="2" id="KW-1185">Reference proteome</keyword>
<dbReference type="Proteomes" id="UP000008777">
    <property type="component" value="Segment"/>
</dbReference>
<dbReference type="EMBL" id="AJ635161">
    <property type="protein sequence ID" value="CAG25656.1"/>
    <property type="molecule type" value="Genomic_DNA"/>
</dbReference>
<accession>Q6ZYG6</accession>
<dbReference type="RefSeq" id="YP_015558.1">
    <property type="nucleotide sequence ID" value="NC_005872.1"/>
</dbReference>
<evidence type="ECO:0000313" key="1">
    <source>
        <dbReference type="EMBL" id="CAG25656.1"/>
    </source>
</evidence>
<organismHost>
    <name type="scientific">Pyrobaculum</name>
    <dbReference type="NCBI Taxonomy" id="2276"/>
</organismHost>